<protein>
    <recommendedName>
        <fullName evidence="1">2EXR domain-containing protein</fullName>
    </recommendedName>
</protein>
<dbReference type="PANTHER" id="PTHR35910:SF6">
    <property type="entry name" value="2EXR DOMAIN-CONTAINING PROTEIN"/>
    <property type="match status" value="1"/>
</dbReference>
<dbReference type="InterPro" id="IPR045518">
    <property type="entry name" value="2EXR"/>
</dbReference>
<evidence type="ECO:0000259" key="1">
    <source>
        <dbReference type="Pfam" id="PF20150"/>
    </source>
</evidence>
<gene>
    <name evidence="2" type="ORF">GQX73_g9035</name>
</gene>
<dbReference type="Proteomes" id="UP000481858">
    <property type="component" value="Unassembled WGS sequence"/>
</dbReference>
<keyword evidence="3" id="KW-1185">Reference proteome</keyword>
<dbReference type="Pfam" id="PF20150">
    <property type="entry name" value="2EXR"/>
    <property type="match status" value="1"/>
</dbReference>
<dbReference type="InParanoid" id="A0A7C8MN47"/>
<organism evidence="2 3">
    <name type="scientific">Xylaria multiplex</name>
    <dbReference type="NCBI Taxonomy" id="323545"/>
    <lineage>
        <taxon>Eukaryota</taxon>
        <taxon>Fungi</taxon>
        <taxon>Dikarya</taxon>
        <taxon>Ascomycota</taxon>
        <taxon>Pezizomycotina</taxon>
        <taxon>Sordariomycetes</taxon>
        <taxon>Xylariomycetidae</taxon>
        <taxon>Xylariales</taxon>
        <taxon>Xylariaceae</taxon>
        <taxon>Xylaria</taxon>
    </lineage>
</organism>
<feature type="domain" description="2EXR" evidence="1">
    <location>
        <begin position="17"/>
        <end position="117"/>
    </location>
</feature>
<proteinExistence type="predicted"/>
<evidence type="ECO:0000313" key="2">
    <source>
        <dbReference type="EMBL" id="KAF2964533.1"/>
    </source>
</evidence>
<accession>A0A7C8MN47</accession>
<dbReference type="OrthoDB" id="3546385at2759"/>
<evidence type="ECO:0000313" key="3">
    <source>
        <dbReference type="Proteomes" id="UP000481858"/>
    </source>
</evidence>
<comment type="caution">
    <text evidence="2">The sequence shown here is derived from an EMBL/GenBank/DDBJ whole genome shotgun (WGS) entry which is preliminary data.</text>
</comment>
<dbReference type="AlphaFoldDB" id="A0A7C8MN47"/>
<sequence>MEQASSLSVESHGATSFPKFRELPAELRVRIWQFAMPEARTVIIKSPYTRENTPTSLDVALPQGLDNEVTWHSAAQIPALLHVNAEARHEALMHYSLSLGVGEAQPRVYIDFNRDTLFFGDAELTPECSTLWTKTNDLDKVRRLAVIPEGAWRALLWTNIDLTSLQMLIFVHDTEKITPGFQPQLVEDEQSVAELSLQLELEQQIQQLETTMEEVLELENPMKQRIQAARDELDTLKMVLPEQWDKDLLVSTAVFKETRVC</sequence>
<dbReference type="PANTHER" id="PTHR35910">
    <property type="entry name" value="2EXR DOMAIN-CONTAINING PROTEIN"/>
    <property type="match status" value="1"/>
</dbReference>
<reference evidence="2 3" key="1">
    <citation type="submission" date="2019-12" db="EMBL/GenBank/DDBJ databases">
        <title>Draft genome sequence of the ascomycete Xylaria multiplex DSM 110363.</title>
        <authorList>
            <person name="Buettner E."/>
            <person name="Kellner H."/>
        </authorList>
    </citation>
    <scope>NUCLEOTIDE SEQUENCE [LARGE SCALE GENOMIC DNA]</scope>
    <source>
        <strain evidence="2 3">DSM 110363</strain>
    </source>
</reference>
<dbReference type="EMBL" id="WUBL01000147">
    <property type="protein sequence ID" value="KAF2964533.1"/>
    <property type="molecule type" value="Genomic_DNA"/>
</dbReference>
<name>A0A7C8MN47_9PEZI</name>